<sequence length="147" mass="16379">MKKMKNTESISQGIAHANTILNDYGKVLSIFDQSTYGIPVSKLPHDKIEIKNAIQILLLELGSEDAKLQEGLITGYAILAQFISDEKIEILVKANSIFNKDNVDKTSYEIAETASKIINAIKLDMEELMNEIQLYISKNQSNSNQSS</sequence>
<evidence type="ECO:0000256" key="1">
    <source>
        <dbReference type="SAM" id="Coils"/>
    </source>
</evidence>
<name>A0A3B1AA41_9ZZZZ</name>
<protein>
    <submittedName>
        <fullName evidence="2">Uncharacterized protein</fullName>
    </submittedName>
</protein>
<gene>
    <name evidence="2" type="ORF">MNBD_GAMMA22-1242</name>
</gene>
<dbReference type="AlphaFoldDB" id="A0A3B1AA41"/>
<evidence type="ECO:0000313" key="2">
    <source>
        <dbReference type="EMBL" id="VAW96893.1"/>
    </source>
</evidence>
<accession>A0A3B1AA41</accession>
<keyword evidence="1" id="KW-0175">Coiled coil</keyword>
<dbReference type="EMBL" id="UOFS01000030">
    <property type="protein sequence ID" value="VAW96893.1"/>
    <property type="molecule type" value="Genomic_DNA"/>
</dbReference>
<reference evidence="2" key="1">
    <citation type="submission" date="2018-06" db="EMBL/GenBank/DDBJ databases">
        <authorList>
            <person name="Zhirakovskaya E."/>
        </authorList>
    </citation>
    <scope>NUCLEOTIDE SEQUENCE</scope>
</reference>
<organism evidence="2">
    <name type="scientific">hydrothermal vent metagenome</name>
    <dbReference type="NCBI Taxonomy" id="652676"/>
    <lineage>
        <taxon>unclassified sequences</taxon>
        <taxon>metagenomes</taxon>
        <taxon>ecological metagenomes</taxon>
    </lineage>
</organism>
<proteinExistence type="predicted"/>
<feature type="coiled-coil region" evidence="1">
    <location>
        <begin position="111"/>
        <end position="138"/>
    </location>
</feature>